<keyword evidence="2" id="KW-0813">Transport</keyword>
<dbReference type="Gene3D" id="3.40.50.300">
    <property type="entry name" value="P-loop containing nucleotide triphosphate hydrolases"/>
    <property type="match status" value="1"/>
</dbReference>
<evidence type="ECO:0000256" key="11">
    <source>
        <dbReference type="ARBA" id="ARBA00038388"/>
    </source>
</evidence>
<comment type="similarity">
    <text evidence="10">Belongs to the ABC-4 integral membrane protein family.</text>
</comment>
<accession>A0A9D1ZSI1</accession>
<dbReference type="InterPro" id="IPR017911">
    <property type="entry name" value="MacB-like_ATP-bd"/>
</dbReference>
<dbReference type="GO" id="GO:0005886">
    <property type="term" value="C:plasma membrane"/>
    <property type="evidence" value="ECO:0007669"/>
    <property type="project" value="UniProtKB-SubCell"/>
</dbReference>
<gene>
    <name evidence="14" type="ORF">H9821_04955</name>
</gene>
<keyword evidence="7 14" id="KW-0067">ATP-binding</keyword>
<evidence type="ECO:0000256" key="9">
    <source>
        <dbReference type="ARBA" id="ARBA00023136"/>
    </source>
</evidence>
<dbReference type="FunFam" id="3.40.50.300:FF:000032">
    <property type="entry name" value="Export ABC transporter ATP-binding protein"/>
    <property type="match status" value="1"/>
</dbReference>
<feature type="transmembrane region" description="Helical" evidence="12">
    <location>
        <begin position="543"/>
        <end position="567"/>
    </location>
</feature>
<dbReference type="Pfam" id="PF02687">
    <property type="entry name" value="FtsX"/>
    <property type="match status" value="1"/>
</dbReference>
<dbReference type="AlphaFoldDB" id="A0A9D1ZSI1"/>
<evidence type="ECO:0000259" key="13">
    <source>
        <dbReference type="PROSITE" id="PS50893"/>
    </source>
</evidence>
<keyword evidence="5 12" id="KW-0812">Transmembrane</keyword>
<dbReference type="PROSITE" id="PS50893">
    <property type="entry name" value="ABC_TRANSPORTER_2"/>
    <property type="match status" value="1"/>
</dbReference>
<dbReference type="GO" id="GO:0005524">
    <property type="term" value="F:ATP binding"/>
    <property type="evidence" value="ECO:0007669"/>
    <property type="project" value="UniProtKB-KW"/>
</dbReference>
<keyword evidence="3" id="KW-1003">Cell membrane</keyword>
<dbReference type="GO" id="GO:0098796">
    <property type="term" value="C:membrane protein complex"/>
    <property type="evidence" value="ECO:0007669"/>
    <property type="project" value="UniProtKB-ARBA"/>
</dbReference>
<dbReference type="Proteomes" id="UP000824134">
    <property type="component" value="Unassembled WGS sequence"/>
</dbReference>
<evidence type="ECO:0000256" key="1">
    <source>
        <dbReference type="ARBA" id="ARBA00004429"/>
    </source>
</evidence>
<evidence type="ECO:0000256" key="8">
    <source>
        <dbReference type="ARBA" id="ARBA00022989"/>
    </source>
</evidence>
<dbReference type="Pfam" id="PF12704">
    <property type="entry name" value="MacB_PCD"/>
    <property type="match status" value="1"/>
</dbReference>
<dbReference type="EMBL" id="DXCN01000040">
    <property type="protein sequence ID" value="HIY94999.1"/>
    <property type="molecule type" value="Genomic_DNA"/>
</dbReference>
<reference evidence="14" key="2">
    <citation type="submission" date="2021-04" db="EMBL/GenBank/DDBJ databases">
        <authorList>
            <person name="Gilroy R."/>
        </authorList>
    </citation>
    <scope>NUCLEOTIDE SEQUENCE</scope>
    <source>
        <strain evidence="14">ChiHjej12B11-9195</strain>
    </source>
</reference>
<dbReference type="GO" id="GO:0016887">
    <property type="term" value="F:ATP hydrolysis activity"/>
    <property type="evidence" value="ECO:0007669"/>
    <property type="project" value="InterPro"/>
</dbReference>
<evidence type="ECO:0000256" key="4">
    <source>
        <dbReference type="ARBA" id="ARBA00022519"/>
    </source>
</evidence>
<name>A0A9D1ZSI1_9MICC</name>
<evidence type="ECO:0000256" key="10">
    <source>
        <dbReference type="ARBA" id="ARBA00038076"/>
    </source>
</evidence>
<reference evidence="14" key="1">
    <citation type="journal article" date="2021" name="PeerJ">
        <title>Extensive microbial diversity within the chicken gut microbiome revealed by metagenomics and culture.</title>
        <authorList>
            <person name="Gilroy R."/>
            <person name="Ravi A."/>
            <person name="Getino M."/>
            <person name="Pursley I."/>
            <person name="Horton D.L."/>
            <person name="Alikhan N.F."/>
            <person name="Baker D."/>
            <person name="Gharbi K."/>
            <person name="Hall N."/>
            <person name="Watson M."/>
            <person name="Adriaenssens E.M."/>
            <person name="Foster-Nyarko E."/>
            <person name="Jarju S."/>
            <person name="Secka A."/>
            <person name="Antonio M."/>
            <person name="Oren A."/>
            <person name="Chaudhuri R.R."/>
            <person name="La Ragione R."/>
            <person name="Hildebrand F."/>
            <person name="Pallen M.J."/>
        </authorList>
    </citation>
    <scope>NUCLEOTIDE SEQUENCE</scope>
    <source>
        <strain evidence="14">ChiHjej12B11-9195</strain>
    </source>
</reference>
<protein>
    <submittedName>
        <fullName evidence="14">ATP-binding cassette domain-containing protein</fullName>
    </submittedName>
</protein>
<keyword evidence="9 12" id="KW-0472">Membrane</keyword>
<proteinExistence type="inferred from homology"/>
<keyword evidence="6" id="KW-0547">Nucleotide-binding</keyword>
<organism evidence="14 15">
    <name type="scientific">Candidatus Rothia avicola</name>
    <dbReference type="NCBI Taxonomy" id="2840478"/>
    <lineage>
        <taxon>Bacteria</taxon>
        <taxon>Bacillati</taxon>
        <taxon>Actinomycetota</taxon>
        <taxon>Actinomycetes</taxon>
        <taxon>Micrococcales</taxon>
        <taxon>Micrococcaceae</taxon>
        <taxon>Rothia</taxon>
    </lineage>
</organism>
<evidence type="ECO:0000256" key="12">
    <source>
        <dbReference type="SAM" id="Phobius"/>
    </source>
</evidence>
<feature type="transmembrane region" description="Helical" evidence="12">
    <location>
        <begin position="626"/>
        <end position="649"/>
    </location>
</feature>
<dbReference type="PROSITE" id="PS00211">
    <property type="entry name" value="ABC_TRANSPORTER_1"/>
    <property type="match status" value="1"/>
</dbReference>
<dbReference type="SUPFAM" id="SSF52540">
    <property type="entry name" value="P-loop containing nucleoside triphosphate hydrolases"/>
    <property type="match status" value="1"/>
</dbReference>
<comment type="similarity">
    <text evidence="11">Belongs to the ABC transporter superfamily. Macrolide exporter (TC 3.A.1.122) family.</text>
</comment>
<dbReference type="GO" id="GO:0022857">
    <property type="term" value="F:transmembrane transporter activity"/>
    <property type="evidence" value="ECO:0007669"/>
    <property type="project" value="TreeGrafter"/>
</dbReference>
<dbReference type="PANTHER" id="PTHR24220">
    <property type="entry name" value="IMPORT ATP-BINDING PROTEIN"/>
    <property type="match status" value="1"/>
</dbReference>
<keyword evidence="4" id="KW-0997">Cell inner membrane</keyword>
<evidence type="ECO:0000256" key="7">
    <source>
        <dbReference type="ARBA" id="ARBA00022840"/>
    </source>
</evidence>
<dbReference type="Pfam" id="PF00005">
    <property type="entry name" value="ABC_tran"/>
    <property type="match status" value="1"/>
</dbReference>
<sequence length="666" mass="71578">MSSQPLIETREIRQQFGTAENPLEILHGINLTIQAGEMAALLGTSGSGKSTLLNILGLLARASSGSYTLGGTDISEIEAKRLADVRLSQVGFVFQSFHLIAHKNVTENVELPLLYQGVPKAERRRRAIEVIDRLGLAHRATARIETLSGGEKQRVAIARAVVTRPTVLLCDEPTGALDQKRSQEVMDLLREVTGEDQATLVVTHDPAIAARCDRSFYIEDGLIIEENRPVERLLARQEERAQQIPLPAVADPSPEAEQEADIFRDVAVGNLPRFPWAKPALLEAWQATFARLRRNLFTMLGVALGVAALTLTVGLSNTIAGQISEAFDIYQAKKVTLHHSGQEAPTAQEAQRLVDSSGYQNLADLNGVTGQGAYRIINEVMEVRSTPYREEKIAAPVIAAQESVFAVQEQNLVQGRLFDQGHNQRGETLAVVGESLLKKLGLNWQEGLVIYLEGTPVTVIGVVTENSASGSYYGAVYLPLNTATYPNSTSLDIVLSVQPGAAQQIGQEAPYALSPNNPAAYSASIPPAPETLKNAVDEQQKTLLIAMSLITLVIGAVGTMNTFLVGVMERRQEIGLRLAIGTKPAGITLQLAVETIITSLLGAFAGVLFSINAIALISLFNSWTPIISPAVIGLGVGVGLVLGLLAGIYPARKAARIDPIESLTRL</sequence>
<evidence type="ECO:0000256" key="6">
    <source>
        <dbReference type="ARBA" id="ARBA00022741"/>
    </source>
</evidence>
<dbReference type="CDD" id="cd03255">
    <property type="entry name" value="ABC_MJ0796_LolCDE_FtsE"/>
    <property type="match status" value="1"/>
</dbReference>
<comment type="subcellular location">
    <subcellularLocation>
        <location evidence="1">Cell inner membrane</location>
        <topology evidence="1">Multi-pass membrane protein</topology>
    </subcellularLocation>
</comment>
<dbReference type="InterPro" id="IPR003439">
    <property type="entry name" value="ABC_transporter-like_ATP-bd"/>
</dbReference>
<evidence type="ECO:0000256" key="3">
    <source>
        <dbReference type="ARBA" id="ARBA00022475"/>
    </source>
</evidence>
<dbReference type="InterPro" id="IPR003838">
    <property type="entry name" value="ABC3_permease_C"/>
</dbReference>
<dbReference type="InterPro" id="IPR015854">
    <property type="entry name" value="ABC_transpr_LolD-like"/>
</dbReference>
<evidence type="ECO:0000313" key="15">
    <source>
        <dbReference type="Proteomes" id="UP000824134"/>
    </source>
</evidence>
<dbReference type="InterPro" id="IPR017871">
    <property type="entry name" value="ABC_transporter-like_CS"/>
</dbReference>
<dbReference type="PANTHER" id="PTHR24220:SF86">
    <property type="entry name" value="ABC TRANSPORTER ABCH.1"/>
    <property type="match status" value="1"/>
</dbReference>
<keyword evidence="8 12" id="KW-1133">Transmembrane helix</keyword>
<evidence type="ECO:0000256" key="2">
    <source>
        <dbReference type="ARBA" id="ARBA00022448"/>
    </source>
</evidence>
<dbReference type="InterPro" id="IPR027417">
    <property type="entry name" value="P-loop_NTPase"/>
</dbReference>
<evidence type="ECO:0000313" key="14">
    <source>
        <dbReference type="EMBL" id="HIY94999.1"/>
    </source>
</evidence>
<feature type="transmembrane region" description="Helical" evidence="12">
    <location>
        <begin position="587"/>
        <end position="620"/>
    </location>
</feature>
<dbReference type="InterPro" id="IPR025857">
    <property type="entry name" value="MacB_PCD"/>
</dbReference>
<dbReference type="InterPro" id="IPR003593">
    <property type="entry name" value="AAA+_ATPase"/>
</dbReference>
<feature type="domain" description="ABC transporter" evidence="13">
    <location>
        <begin position="7"/>
        <end position="245"/>
    </location>
</feature>
<dbReference type="SMART" id="SM00382">
    <property type="entry name" value="AAA"/>
    <property type="match status" value="1"/>
</dbReference>
<evidence type="ECO:0000256" key="5">
    <source>
        <dbReference type="ARBA" id="ARBA00022692"/>
    </source>
</evidence>
<comment type="caution">
    <text evidence="14">The sequence shown here is derived from an EMBL/GenBank/DDBJ whole genome shotgun (WGS) entry which is preliminary data.</text>
</comment>